<protein>
    <submittedName>
        <fullName evidence="2">Uncharacterized protein</fullName>
    </submittedName>
</protein>
<organism evidence="2 3">
    <name type="scientific">Aldrovandia affinis</name>
    <dbReference type="NCBI Taxonomy" id="143900"/>
    <lineage>
        <taxon>Eukaryota</taxon>
        <taxon>Metazoa</taxon>
        <taxon>Chordata</taxon>
        <taxon>Craniata</taxon>
        <taxon>Vertebrata</taxon>
        <taxon>Euteleostomi</taxon>
        <taxon>Actinopterygii</taxon>
        <taxon>Neopterygii</taxon>
        <taxon>Teleostei</taxon>
        <taxon>Notacanthiformes</taxon>
        <taxon>Halosauridae</taxon>
        <taxon>Aldrovandia</taxon>
    </lineage>
</organism>
<reference evidence="2" key="1">
    <citation type="journal article" date="2023" name="Science">
        <title>Genome structures resolve the early diversification of teleost fishes.</title>
        <authorList>
            <person name="Parey E."/>
            <person name="Louis A."/>
            <person name="Montfort J."/>
            <person name="Bouchez O."/>
            <person name="Roques C."/>
            <person name="Iampietro C."/>
            <person name="Lluch J."/>
            <person name="Castinel A."/>
            <person name="Donnadieu C."/>
            <person name="Desvignes T."/>
            <person name="Floi Bucao C."/>
            <person name="Jouanno E."/>
            <person name="Wen M."/>
            <person name="Mejri S."/>
            <person name="Dirks R."/>
            <person name="Jansen H."/>
            <person name="Henkel C."/>
            <person name="Chen W.J."/>
            <person name="Zahm M."/>
            <person name="Cabau C."/>
            <person name="Klopp C."/>
            <person name="Thompson A.W."/>
            <person name="Robinson-Rechavi M."/>
            <person name="Braasch I."/>
            <person name="Lecointre G."/>
            <person name="Bobe J."/>
            <person name="Postlethwait J.H."/>
            <person name="Berthelot C."/>
            <person name="Roest Crollius H."/>
            <person name="Guiguen Y."/>
        </authorList>
    </citation>
    <scope>NUCLEOTIDE SEQUENCE</scope>
    <source>
        <strain evidence="2">NC1722</strain>
    </source>
</reference>
<evidence type="ECO:0000256" key="1">
    <source>
        <dbReference type="SAM" id="MobiDB-lite"/>
    </source>
</evidence>
<feature type="region of interest" description="Disordered" evidence="1">
    <location>
        <begin position="1"/>
        <end position="23"/>
    </location>
</feature>
<dbReference type="EMBL" id="JAINUG010000295">
    <property type="protein sequence ID" value="KAJ8383365.1"/>
    <property type="molecule type" value="Genomic_DNA"/>
</dbReference>
<proteinExistence type="predicted"/>
<dbReference type="Proteomes" id="UP001221898">
    <property type="component" value="Unassembled WGS sequence"/>
</dbReference>
<gene>
    <name evidence="2" type="ORF">AAFF_G00221550</name>
</gene>
<accession>A0AAD7RG13</accession>
<keyword evidence="3" id="KW-1185">Reference proteome</keyword>
<evidence type="ECO:0000313" key="3">
    <source>
        <dbReference type="Proteomes" id="UP001221898"/>
    </source>
</evidence>
<dbReference type="AlphaFoldDB" id="A0AAD7RG13"/>
<comment type="caution">
    <text evidence="2">The sequence shown here is derived from an EMBL/GenBank/DDBJ whole genome shotgun (WGS) entry which is preliminary data.</text>
</comment>
<evidence type="ECO:0000313" key="2">
    <source>
        <dbReference type="EMBL" id="KAJ8383365.1"/>
    </source>
</evidence>
<sequence length="98" mass="11097">MKRSYVSGSEKRKKQKEDEEKRKKYSGSLCTFLTAKGKDKVPPPNADNENWGYKQGKFVKSVSVSFVSILDFKTKAGFQTFAKEVPHGSVVSSWRRSS</sequence>
<name>A0AAD7RG13_9TELE</name>